<dbReference type="GO" id="GO:0016787">
    <property type="term" value="F:hydrolase activity"/>
    <property type="evidence" value="ECO:0007669"/>
    <property type="project" value="UniProtKB-KW"/>
</dbReference>
<organism evidence="3 4">
    <name type="scientific">Labrys miyagiensis</name>
    <dbReference type="NCBI Taxonomy" id="346912"/>
    <lineage>
        <taxon>Bacteria</taxon>
        <taxon>Pseudomonadati</taxon>
        <taxon>Pseudomonadota</taxon>
        <taxon>Alphaproteobacteria</taxon>
        <taxon>Hyphomicrobiales</taxon>
        <taxon>Xanthobacteraceae</taxon>
        <taxon>Labrys</taxon>
    </lineage>
</organism>
<dbReference type="PANTHER" id="PTHR37017">
    <property type="entry name" value="AB HYDROLASE-1 DOMAIN-CONTAINING PROTEIN-RELATED"/>
    <property type="match status" value="1"/>
</dbReference>
<keyword evidence="3" id="KW-0378">Hydrolase</keyword>
<feature type="chain" id="PRO_5046417630" evidence="1">
    <location>
        <begin position="24"/>
        <end position="252"/>
    </location>
</feature>
<reference evidence="4" key="1">
    <citation type="journal article" date="2019" name="Int. J. Syst. Evol. Microbiol.">
        <title>The Global Catalogue of Microorganisms (GCM) 10K type strain sequencing project: providing services to taxonomists for standard genome sequencing and annotation.</title>
        <authorList>
            <consortium name="The Broad Institute Genomics Platform"/>
            <consortium name="The Broad Institute Genome Sequencing Center for Infectious Disease"/>
            <person name="Wu L."/>
            <person name="Ma J."/>
        </authorList>
    </citation>
    <scope>NUCLEOTIDE SEQUENCE [LARGE SCALE GENOMIC DNA]</scope>
    <source>
        <strain evidence="4">NBRC 101365</strain>
    </source>
</reference>
<protein>
    <submittedName>
        <fullName evidence="3">Alpha/beta hydrolase</fullName>
    </submittedName>
</protein>
<feature type="domain" description="AB hydrolase-1" evidence="2">
    <location>
        <begin position="29"/>
        <end position="242"/>
    </location>
</feature>
<dbReference type="InterPro" id="IPR000073">
    <property type="entry name" value="AB_hydrolase_1"/>
</dbReference>
<evidence type="ECO:0000259" key="2">
    <source>
        <dbReference type="Pfam" id="PF12697"/>
    </source>
</evidence>
<sequence>MRRKILGTVAGAILALAAGLVSAARADTVVLVHAALLDGSSWSKVIPILQKAGLKVVAVQNPLTSLADDVAATRRAIADAEGPVILVGHSWGGSVITQAGTDAKVKALVYVAATAPAQGQSVMDLLKTAPPTPGGAEIKPDATGFLAMAPDAFVRDFAPDVPAAEARVLAAAQAPIAASAFGEKVTEAAWKTRPSWYIVAGDDRMMPVSLEQSMAAAIKAKTVTVPGSHALIISHPKEVADVIVEAAKSMAK</sequence>
<proteinExistence type="predicted"/>
<evidence type="ECO:0000256" key="1">
    <source>
        <dbReference type="SAM" id="SignalP"/>
    </source>
</evidence>
<accession>A0ABQ6CTX9</accession>
<dbReference type="SUPFAM" id="SSF53474">
    <property type="entry name" value="alpha/beta-Hydrolases"/>
    <property type="match status" value="1"/>
</dbReference>
<keyword evidence="4" id="KW-1185">Reference proteome</keyword>
<dbReference type="RefSeq" id="WP_284314712.1">
    <property type="nucleotide sequence ID" value="NZ_BSPC01000054.1"/>
</dbReference>
<name>A0ABQ6CTX9_9HYPH</name>
<dbReference type="Pfam" id="PF12697">
    <property type="entry name" value="Abhydrolase_6"/>
    <property type="match status" value="1"/>
</dbReference>
<feature type="signal peptide" evidence="1">
    <location>
        <begin position="1"/>
        <end position="23"/>
    </location>
</feature>
<comment type="caution">
    <text evidence="3">The sequence shown here is derived from an EMBL/GenBank/DDBJ whole genome shotgun (WGS) entry which is preliminary data.</text>
</comment>
<dbReference type="InterPro" id="IPR029058">
    <property type="entry name" value="AB_hydrolase_fold"/>
</dbReference>
<keyword evidence="1" id="KW-0732">Signal</keyword>
<dbReference type="PANTHER" id="PTHR37017:SF11">
    <property type="entry name" value="ESTERASE_LIPASE_THIOESTERASE DOMAIN-CONTAINING PROTEIN"/>
    <property type="match status" value="1"/>
</dbReference>
<dbReference type="EMBL" id="BSPC01000054">
    <property type="protein sequence ID" value="GLS21702.1"/>
    <property type="molecule type" value="Genomic_DNA"/>
</dbReference>
<evidence type="ECO:0000313" key="4">
    <source>
        <dbReference type="Proteomes" id="UP001156882"/>
    </source>
</evidence>
<dbReference type="InterPro" id="IPR052897">
    <property type="entry name" value="Sec-Metab_Biosynth_Hydrolase"/>
</dbReference>
<gene>
    <name evidence="3" type="ORF">GCM10007874_47190</name>
</gene>
<dbReference type="Proteomes" id="UP001156882">
    <property type="component" value="Unassembled WGS sequence"/>
</dbReference>
<dbReference type="Gene3D" id="3.40.50.1820">
    <property type="entry name" value="alpha/beta hydrolase"/>
    <property type="match status" value="1"/>
</dbReference>
<evidence type="ECO:0000313" key="3">
    <source>
        <dbReference type="EMBL" id="GLS21702.1"/>
    </source>
</evidence>